<evidence type="ECO:0000256" key="2">
    <source>
        <dbReference type="SAM" id="MobiDB-lite"/>
    </source>
</evidence>
<evidence type="ECO:0000313" key="3">
    <source>
        <dbReference type="EMBL" id="CAE6483160.1"/>
    </source>
</evidence>
<comment type="caution">
    <text evidence="3">The sequence shown here is derived from an EMBL/GenBank/DDBJ whole genome shotgun (WGS) entry which is preliminary data.</text>
</comment>
<accession>A0A8H3H6K9</accession>
<feature type="compositionally biased region" description="Basic residues" evidence="2">
    <location>
        <begin position="574"/>
        <end position="585"/>
    </location>
</feature>
<protein>
    <submittedName>
        <fullName evidence="3">Uncharacterized protein</fullName>
    </submittedName>
</protein>
<proteinExistence type="predicted"/>
<feature type="compositionally biased region" description="Acidic residues" evidence="2">
    <location>
        <begin position="529"/>
        <end position="538"/>
    </location>
</feature>
<sequence>MGRLVERDQATSVQIQGLNAALESYREREGSLINEIATLNALVSTLREKVKEVDETAVEHRALEKALSEKCAHIDRVEVENGQLQSQVVQLELARDALNEEVKQLRDNNYVAREREYISQKELCELRQRLKESRDENEKARISIARMEGQTQQIKVDALFKRISNTEATRNIAPKFQAEQKGLLDNASAAEKKSRLSVEGSQERIKKLELKYMERENKLKRLSLELNAPNTAKMTLETLVAEFRTSIQRAGSQHGKIDAQESKITTLNNQRLAHADAHLFDAKADADSHREAAAAFESQLKRKEQDVVELRSRQLPQIDTTPDAGPASLLQNKIAEQEDTIKNLESQVLELEKKSETIVERYKSGKLTNPEKYFLGVITTSVVQEKNRTINNLKGGLKRKENEVETHKTTVANMRKSLAKQIKQTAGLKAQLEPNGPKDPAGWQPFNDEVMTVISSPLSDPLHASDHDPPTPDSPAVQITERPAQSSLAPIRLESGNAADEIQDFEEFEALQDTSGTSRKRAMLNTEPLGEEDEEEPEPAPKHKTRIKARKDNKVVGESNGPKGQSNKADVKGKATKRRKVSVMV</sequence>
<feature type="compositionally biased region" description="Acidic residues" evidence="2">
    <location>
        <begin position="501"/>
        <end position="510"/>
    </location>
</feature>
<dbReference type="AlphaFoldDB" id="A0A8H3H6K9"/>
<keyword evidence="1" id="KW-0175">Coiled coil</keyword>
<organism evidence="3 4">
    <name type="scientific">Rhizoctonia solani</name>
    <dbReference type="NCBI Taxonomy" id="456999"/>
    <lineage>
        <taxon>Eukaryota</taxon>
        <taxon>Fungi</taxon>
        <taxon>Dikarya</taxon>
        <taxon>Basidiomycota</taxon>
        <taxon>Agaricomycotina</taxon>
        <taxon>Agaricomycetes</taxon>
        <taxon>Cantharellales</taxon>
        <taxon>Ceratobasidiaceae</taxon>
        <taxon>Rhizoctonia</taxon>
    </lineage>
</organism>
<feature type="coiled-coil region" evidence="1">
    <location>
        <begin position="36"/>
        <end position="150"/>
    </location>
</feature>
<feature type="coiled-coil region" evidence="1">
    <location>
        <begin position="198"/>
        <end position="225"/>
    </location>
</feature>
<dbReference type="EMBL" id="CAJMWT010004036">
    <property type="protein sequence ID" value="CAE6483160.1"/>
    <property type="molecule type" value="Genomic_DNA"/>
</dbReference>
<feature type="region of interest" description="Disordered" evidence="2">
    <location>
        <begin position="457"/>
        <end position="585"/>
    </location>
</feature>
<dbReference type="Proteomes" id="UP000663843">
    <property type="component" value="Unassembled WGS sequence"/>
</dbReference>
<evidence type="ECO:0000313" key="4">
    <source>
        <dbReference type="Proteomes" id="UP000663843"/>
    </source>
</evidence>
<evidence type="ECO:0000256" key="1">
    <source>
        <dbReference type="SAM" id="Coils"/>
    </source>
</evidence>
<feature type="coiled-coil region" evidence="1">
    <location>
        <begin position="286"/>
        <end position="417"/>
    </location>
</feature>
<reference evidence="3" key="1">
    <citation type="submission" date="2021-01" db="EMBL/GenBank/DDBJ databases">
        <authorList>
            <person name="Kaushik A."/>
        </authorList>
    </citation>
    <scope>NUCLEOTIDE SEQUENCE</scope>
    <source>
        <strain evidence="3">AG2-2IIIB</strain>
    </source>
</reference>
<name>A0A8H3H6K9_9AGAM</name>
<gene>
    <name evidence="3" type="ORF">RDB_LOCUS120605</name>
</gene>